<dbReference type="EMBL" id="JACSQW010000004">
    <property type="protein sequence ID" value="MBD7894524.1"/>
    <property type="molecule type" value="Genomic_DNA"/>
</dbReference>
<dbReference type="InterPro" id="IPR000182">
    <property type="entry name" value="GNAT_dom"/>
</dbReference>
<dbReference type="Proteomes" id="UP000616837">
    <property type="component" value="Unassembled WGS sequence"/>
</dbReference>
<dbReference type="RefSeq" id="WP_191683900.1">
    <property type="nucleotide sequence ID" value="NZ_JACSQW010000004.1"/>
</dbReference>
<dbReference type="PANTHER" id="PTHR43415">
    <property type="entry name" value="SPERMIDINE N(1)-ACETYLTRANSFERASE"/>
    <property type="match status" value="1"/>
</dbReference>
<accession>A0ABR8PB52</accession>
<keyword evidence="3" id="KW-1185">Reference proteome</keyword>
<dbReference type="InterPro" id="IPR016181">
    <property type="entry name" value="Acyl_CoA_acyltransferase"/>
</dbReference>
<organism evidence="2 3">
    <name type="scientific">Limosilactobacillus avistercoris</name>
    <dbReference type="NCBI Taxonomy" id="2762243"/>
    <lineage>
        <taxon>Bacteria</taxon>
        <taxon>Bacillati</taxon>
        <taxon>Bacillota</taxon>
        <taxon>Bacilli</taxon>
        <taxon>Lactobacillales</taxon>
        <taxon>Lactobacillaceae</taxon>
        <taxon>Limosilactobacillus</taxon>
    </lineage>
</organism>
<evidence type="ECO:0000313" key="2">
    <source>
        <dbReference type="EMBL" id="MBD7894524.1"/>
    </source>
</evidence>
<dbReference type="Pfam" id="PF00583">
    <property type="entry name" value="Acetyltransf_1"/>
    <property type="match status" value="1"/>
</dbReference>
<feature type="domain" description="N-acetyltransferase" evidence="1">
    <location>
        <begin position="3"/>
        <end position="165"/>
    </location>
</feature>
<protein>
    <submittedName>
        <fullName evidence="2">N-acetyltransferase</fullName>
    </submittedName>
</protein>
<dbReference type="PROSITE" id="PS51186">
    <property type="entry name" value="GNAT"/>
    <property type="match status" value="1"/>
</dbReference>
<reference evidence="2 3" key="1">
    <citation type="submission" date="2020-08" db="EMBL/GenBank/DDBJ databases">
        <title>A Genomic Blueprint of the Chicken Gut Microbiome.</title>
        <authorList>
            <person name="Gilroy R."/>
            <person name="Ravi A."/>
            <person name="Getino M."/>
            <person name="Pursley I."/>
            <person name="Horton D.L."/>
            <person name="Alikhan N.-F."/>
            <person name="Baker D."/>
            <person name="Gharbi K."/>
            <person name="Hall N."/>
            <person name="Watson M."/>
            <person name="Adriaenssens E.M."/>
            <person name="Foster-Nyarko E."/>
            <person name="Jarju S."/>
            <person name="Secka A."/>
            <person name="Antonio M."/>
            <person name="Oren A."/>
            <person name="Chaudhuri R."/>
            <person name="La Ragione R.M."/>
            <person name="Hildebrand F."/>
            <person name="Pallen M.J."/>
        </authorList>
    </citation>
    <scope>NUCLEOTIDE SEQUENCE [LARGE SCALE GENOMIC DNA]</scope>
    <source>
        <strain evidence="2 3">Sa3CUN2</strain>
    </source>
</reference>
<dbReference type="PANTHER" id="PTHR43415:SF3">
    <property type="entry name" value="GNAT-FAMILY ACETYLTRANSFERASE"/>
    <property type="match status" value="1"/>
</dbReference>
<comment type="caution">
    <text evidence="2">The sequence shown here is derived from an EMBL/GenBank/DDBJ whole genome shotgun (WGS) entry which is preliminary data.</text>
</comment>
<dbReference type="SUPFAM" id="SSF55729">
    <property type="entry name" value="Acyl-CoA N-acyltransferases (Nat)"/>
    <property type="match status" value="1"/>
</dbReference>
<dbReference type="Gene3D" id="3.40.630.30">
    <property type="match status" value="1"/>
</dbReference>
<proteinExistence type="predicted"/>
<evidence type="ECO:0000259" key="1">
    <source>
        <dbReference type="PROSITE" id="PS51186"/>
    </source>
</evidence>
<dbReference type="CDD" id="cd04301">
    <property type="entry name" value="NAT_SF"/>
    <property type="match status" value="1"/>
</dbReference>
<sequence>MSIQFKKAAHEDLPQIVEIYNQIIPSRLATADLDPVTVEQREEWFASFTPTHPLWKIVNSEGQMIGWVGLEPFYGRPAYEHTSEIAIYIDQDARHQGIGRQAIEFVISQLPQLGISAIVAYIFGHNIPSLKLFKEFEFEEWGKLPQVAELDGIQRDLVILGRRFDLSTEK</sequence>
<name>A0ABR8PB52_9LACO</name>
<evidence type="ECO:0000313" key="3">
    <source>
        <dbReference type="Proteomes" id="UP000616837"/>
    </source>
</evidence>
<gene>
    <name evidence="2" type="ORF">H9564_02100</name>
</gene>